<comment type="function">
    <text evidence="4">Has an important function as a repair enzyme for proteins that have been inactivated by oxidation. Catalyzes the reversible oxidation-reduction of methionine sulfoxide in proteins to methionine.</text>
</comment>
<dbReference type="GO" id="GO:0008113">
    <property type="term" value="F:peptide-methionine (S)-S-oxide reductase activity"/>
    <property type="evidence" value="ECO:0007669"/>
    <property type="project" value="UniProtKB-UniRule"/>
</dbReference>
<comment type="similarity">
    <text evidence="4">Belongs to the MsrA Met sulfoxide reductase family.</text>
</comment>
<dbReference type="GO" id="GO:0034599">
    <property type="term" value="P:cellular response to oxidative stress"/>
    <property type="evidence" value="ECO:0007669"/>
    <property type="project" value="TreeGrafter"/>
</dbReference>
<comment type="catalytic activity">
    <reaction evidence="2 4">
        <text>L-methionyl-[protein] + [thioredoxin]-disulfide + H2O = L-methionyl-(S)-S-oxide-[protein] + [thioredoxin]-dithiol</text>
        <dbReference type="Rhea" id="RHEA:14217"/>
        <dbReference type="Rhea" id="RHEA-COMP:10698"/>
        <dbReference type="Rhea" id="RHEA-COMP:10700"/>
        <dbReference type="Rhea" id="RHEA-COMP:12313"/>
        <dbReference type="Rhea" id="RHEA-COMP:12315"/>
        <dbReference type="ChEBI" id="CHEBI:15377"/>
        <dbReference type="ChEBI" id="CHEBI:16044"/>
        <dbReference type="ChEBI" id="CHEBI:29950"/>
        <dbReference type="ChEBI" id="CHEBI:44120"/>
        <dbReference type="ChEBI" id="CHEBI:50058"/>
        <dbReference type="EC" id="1.8.4.11"/>
    </reaction>
</comment>
<gene>
    <name evidence="4" type="primary">msrA</name>
    <name evidence="6" type="ORF">CJ204_07255</name>
</gene>
<dbReference type="STRING" id="1725.WU86_01610"/>
<feature type="domain" description="Peptide methionine sulphoxide reductase MsrA" evidence="5">
    <location>
        <begin position="46"/>
        <end position="203"/>
    </location>
</feature>
<dbReference type="Proteomes" id="UP000235363">
    <property type="component" value="Unassembled WGS sequence"/>
</dbReference>
<dbReference type="InterPro" id="IPR050162">
    <property type="entry name" value="MsrA_MetSO_reductase"/>
</dbReference>
<dbReference type="AlphaFoldDB" id="A0A2N6SYH5"/>
<proteinExistence type="inferred from homology"/>
<accession>A0A2N6SYH5</accession>
<dbReference type="HAMAP" id="MF_01401">
    <property type="entry name" value="MsrA"/>
    <property type="match status" value="1"/>
</dbReference>
<dbReference type="GO" id="GO:0005737">
    <property type="term" value="C:cytoplasm"/>
    <property type="evidence" value="ECO:0007669"/>
    <property type="project" value="TreeGrafter"/>
</dbReference>
<evidence type="ECO:0000256" key="1">
    <source>
        <dbReference type="ARBA" id="ARBA00023002"/>
    </source>
</evidence>
<evidence type="ECO:0000313" key="6">
    <source>
        <dbReference type="EMBL" id="PMC62119.1"/>
    </source>
</evidence>
<dbReference type="InterPro" id="IPR002569">
    <property type="entry name" value="Met_Sox_Rdtase_MsrA_dom"/>
</dbReference>
<dbReference type="PANTHER" id="PTHR42799">
    <property type="entry name" value="MITOCHONDRIAL PEPTIDE METHIONINE SULFOXIDE REDUCTASE"/>
    <property type="match status" value="1"/>
</dbReference>
<dbReference type="SUPFAM" id="SSF55068">
    <property type="entry name" value="Peptide methionine sulfoxide reductase"/>
    <property type="match status" value="1"/>
</dbReference>
<protein>
    <recommendedName>
        <fullName evidence="4">Peptide methionine sulfoxide reductase MsrA</fullName>
        <shortName evidence="4">Protein-methionine-S-oxide reductase</shortName>
        <ecNumber evidence="4">1.8.4.11</ecNumber>
    </recommendedName>
    <alternativeName>
        <fullName evidence="4">Peptide-methionine (S)-S-oxide reductase</fullName>
        <shortName evidence="4">Peptide Met(O) reductase</shortName>
    </alternativeName>
</protein>
<organism evidence="6 7">
    <name type="scientific">Corynebacterium xerosis</name>
    <dbReference type="NCBI Taxonomy" id="1725"/>
    <lineage>
        <taxon>Bacteria</taxon>
        <taxon>Bacillati</taxon>
        <taxon>Actinomycetota</taxon>
        <taxon>Actinomycetes</taxon>
        <taxon>Mycobacteriales</taxon>
        <taxon>Corynebacteriaceae</taxon>
        <taxon>Corynebacterium</taxon>
    </lineage>
</organism>
<comment type="catalytic activity">
    <reaction evidence="3 4">
        <text>[thioredoxin]-disulfide + L-methionine + H2O = L-methionine (S)-S-oxide + [thioredoxin]-dithiol</text>
        <dbReference type="Rhea" id="RHEA:19993"/>
        <dbReference type="Rhea" id="RHEA-COMP:10698"/>
        <dbReference type="Rhea" id="RHEA-COMP:10700"/>
        <dbReference type="ChEBI" id="CHEBI:15377"/>
        <dbReference type="ChEBI" id="CHEBI:29950"/>
        <dbReference type="ChEBI" id="CHEBI:50058"/>
        <dbReference type="ChEBI" id="CHEBI:57844"/>
        <dbReference type="ChEBI" id="CHEBI:58772"/>
        <dbReference type="EC" id="1.8.4.11"/>
    </reaction>
</comment>
<comment type="caution">
    <text evidence="6">The sequence shown here is derived from an EMBL/GenBank/DDBJ whole genome shotgun (WGS) entry which is preliminary data.</text>
</comment>
<evidence type="ECO:0000313" key="7">
    <source>
        <dbReference type="Proteomes" id="UP000235363"/>
    </source>
</evidence>
<dbReference type="EC" id="1.8.4.11" evidence="4"/>
<keyword evidence="1 4" id="KW-0560">Oxidoreductase</keyword>
<evidence type="ECO:0000259" key="5">
    <source>
        <dbReference type="Pfam" id="PF01625"/>
    </source>
</evidence>
<dbReference type="Pfam" id="PF01625">
    <property type="entry name" value="PMSR"/>
    <property type="match status" value="1"/>
</dbReference>
<reference evidence="6 7" key="1">
    <citation type="submission" date="2017-09" db="EMBL/GenBank/DDBJ databases">
        <title>Bacterial strain isolated from the female urinary microbiota.</title>
        <authorList>
            <person name="Thomas-White K."/>
            <person name="Kumar N."/>
            <person name="Forster S."/>
            <person name="Putonti C."/>
            <person name="Lawley T."/>
            <person name="Wolfe A.J."/>
        </authorList>
    </citation>
    <scope>NUCLEOTIDE SEQUENCE [LARGE SCALE GENOMIC DNA]</scope>
    <source>
        <strain evidence="6 7">UMB0908</strain>
    </source>
</reference>
<dbReference type="GO" id="GO:0033744">
    <property type="term" value="F:L-methionine:thioredoxin-disulfide S-oxidoreductase activity"/>
    <property type="evidence" value="ECO:0007669"/>
    <property type="project" value="RHEA"/>
</dbReference>
<dbReference type="RefSeq" id="WP_102212987.1">
    <property type="nucleotide sequence ID" value="NZ_PNHF01000015.1"/>
</dbReference>
<evidence type="ECO:0000256" key="3">
    <source>
        <dbReference type="ARBA" id="ARBA00048782"/>
    </source>
</evidence>
<dbReference type="EMBL" id="PNHF01000015">
    <property type="protein sequence ID" value="PMC62119.1"/>
    <property type="molecule type" value="Genomic_DNA"/>
</dbReference>
<dbReference type="InterPro" id="IPR036509">
    <property type="entry name" value="Met_Sox_Rdtase_MsrA_sf"/>
</dbReference>
<dbReference type="Gene3D" id="3.30.1060.10">
    <property type="entry name" value="Peptide methionine sulphoxide reductase MsrA"/>
    <property type="match status" value="1"/>
</dbReference>
<dbReference type="NCBIfam" id="TIGR00401">
    <property type="entry name" value="msrA"/>
    <property type="match status" value="1"/>
</dbReference>
<dbReference type="PANTHER" id="PTHR42799:SF2">
    <property type="entry name" value="MITOCHONDRIAL PEPTIDE METHIONINE SULFOXIDE REDUCTASE"/>
    <property type="match status" value="1"/>
</dbReference>
<feature type="active site" evidence="4">
    <location>
        <position position="52"/>
    </location>
</feature>
<name>A0A2N6SYH5_9CORY</name>
<evidence type="ECO:0000256" key="2">
    <source>
        <dbReference type="ARBA" id="ARBA00047806"/>
    </source>
</evidence>
<evidence type="ECO:0000256" key="4">
    <source>
        <dbReference type="HAMAP-Rule" id="MF_01401"/>
    </source>
</evidence>
<sequence>MTDSRAFTPIPATPEALLDEGGHVDGEHLVLGTPYGGPWPDGAEAMVIAAGCFWGVEKLLWNAPGVWTTLPGYAGGVTRWPSYREVCGARTGHTESVLAVFDPAVSDFATLLRLILENHDPTQGDRQGNDIGPQYRSAVFPLNEDQARITAETLESYGPKLAAAGFGPITTEVTPLSQTPTGRFWVAEPFHRGYLEANPMGYCPVHATGVTCG</sequence>